<sequence>MNRCYSEDLHLYLTMKSSGLKTNPVTGASVLPILAELRLKKEVAVGNSLIDLYCKCGILDLGVKAFNEVREKNIVTYKTIITAYGDHGYREQAFSFFDQMKEAIIHPDTITFTALISACRHSGLIERGSFIYNSVIIDYKIKQVAKHFSCMVDLVGRAGHIDDACNFIRRLPVEPKLDVLGSLLGSCKVHKQEELSELVGRHILQKNERDSGHYILLSNILASFGRWEDAQKIRTAIHKQGLKKKPGKSWIEVGSCFHLFHARDITLAEFDNIQMMMETLNIEMKNDGCAMDSSFFYDLVDGDDDGANSFLYRSL</sequence>
<feature type="repeat" description="PPR" evidence="2">
    <location>
        <begin position="73"/>
        <end position="107"/>
    </location>
</feature>
<dbReference type="Pfam" id="PF13041">
    <property type="entry name" value="PPR_2"/>
    <property type="match status" value="1"/>
</dbReference>
<evidence type="ECO:0000256" key="1">
    <source>
        <dbReference type="ARBA" id="ARBA00022737"/>
    </source>
</evidence>
<evidence type="ECO:0000256" key="2">
    <source>
        <dbReference type="PROSITE-ProRule" id="PRU00708"/>
    </source>
</evidence>
<keyword evidence="4" id="KW-1185">Reference proteome</keyword>
<dbReference type="Pfam" id="PF20431">
    <property type="entry name" value="E_motif"/>
    <property type="match status" value="1"/>
</dbReference>
<accession>A0AAN8W749</accession>
<dbReference type="InterPro" id="IPR046960">
    <property type="entry name" value="PPR_At4g14850-like_plant"/>
</dbReference>
<organism evidence="3 4">
    <name type="scientific">Dillenia turbinata</name>
    <dbReference type="NCBI Taxonomy" id="194707"/>
    <lineage>
        <taxon>Eukaryota</taxon>
        <taxon>Viridiplantae</taxon>
        <taxon>Streptophyta</taxon>
        <taxon>Embryophyta</taxon>
        <taxon>Tracheophyta</taxon>
        <taxon>Spermatophyta</taxon>
        <taxon>Magnoliopsida</taxon>
        <taxon>eudicotyledons</taxon>
        <taxon>Gunneridae</taxon>
        <taxon>Pentapetalae</taxon>
        <taxon>Dilleniales</taxon>
        <taxon>Dilleniaceae</taxon>
        <taxon>Dillenia</taxon>
    </lineage>
</organism>
<dbReference type="InterPro" id="IPR046848">
    <property type="entry name" value="E_motif"/>
</dbReference>
<name>A0AAN8W749_9MAGN</name>
<dbReference type="PANTHER" id="PTHR47926:SF394">
    <property type="entry name" value="REPEAT-LIKE SUPERFAMILY PROTEIN, PUTATIVE-RELATED"/>
    <property type="match status" value="1"/>
</dbReference>
<dbReference type="InterPro" id="IPR002885">
    <property type="entry name" value="PPR_rpt"/>
</dbReference>
<dbReference type="PANTHER" id="PTHR47926">
    <property type="entry name" value="PENTATRICOPEPTIDE REPEAT-CONTAINING PROTEIN"/>
    <property type="match status" value="1"/>
</dbReference>
<dbReference type="EMBL" id="JBAMMX010000005">
    <property type="protein sequence ID" value="KAK6941173.1"/>
    <property type="molecule type" value="Genomic_DNA"/>
</dbReference>
<dbReference type="Proteomes" id="UP001370490">
    <property type="component" value="Unassembled WGS sequence"/>
</dbReference>
<dbReference type="FunFam" id="1.25.40.10:FF:000090">
    <property type="entry name" value="Pentatricopeptide repeat-containing protein, chloroplastic"/>
    <property type="match status" value="1"/>
</dbReference>
<dbReference type="PROSITE" id="PS51375">
    <property type="entry name" value="PPR"/>
    <property type="match status" value="1"/>
</dbReference>
<evidence type="ECO:0000313" key="3">
    <source>
        <dbReference type="EMBL" id="KAK6941173.1"/>
    </source>
</evidence>
<dbReference type="NCBIfam" id="TIGR00756">
    <property type="entry name" value="PPR"/>
    <property type="match status" value="1"/>
</dbReference>
<dbReference type="InterPro" id="IPR011990">
    <property type="entry name" value="TPR-like_helical_dom_sf"/>
</dbReference>
<dbReference type="AlphaFoldDB" id="A0AAN8W749"/>
<reference evidence="3 4" key="1">
    <citation type="submission" date="2023-12" db="EMBL/GenBank/DDBJ databases">
        <title>A high-quality genome assembly for Dillenia turbinata (Dilleniales).</title>
        <authorList>
            <person name="Chanderbali A."/>
        </authorList>
    </citation>
    <scope>NUCLEOTIDE SEQUENCE [LARGE SCALE GENOMIC DNA]</scope>
    <source>
        <strain evidence="3">LSX21</strain>
        <tissue evidence="3">Leaf</tissue>
    </source>
</reference>
<comment type="caution">
    <text evidence="3">The sequence shown here is derived from an EMBL/GenBank/DDBJ whole genome shotgun (WGS) entry which is preliminary data.</text>
</comment>
<gene>
    <name evidence="3" type="ORF">RJ641_030704</name>
</gene>
<evidence type="ECO:0000313" key="4">
    <source>
        <dbReference type="Proteomes" id="UP001370490"/>
    </source>
</evidence>
<keyword evidence="1" id="KW-0677">Repeat</keyword>
<protein>
    <submittedName>
        <fullName evidence="3">E motif</fullName>
    </submittedName>
</protein>
<proteinExistence type="predicted"/>
<dbReference type="GO" id="GO:0003723">
    <property type="term" value="F:RNA binding"/>
    <property type="evidence" value="ECO:0007669"/>
    <property type="project" value="InterPro"/>
</dbReference>
<dbReference type="Gene3D" id="1.25.40.10">
    <property type="entry name" value="Tetratricopeptide repeat domain"/>
    <property type="match status" value="1"/>
</dbReference>
<dbReference type="GO" id="GO:0009451">
    <property type="term" value="P:RNA modification"/>
    <property type="evidence" value="ECO:0007669"/>
    <property type="project" value="InterPro"/>
</dbReference>